<keyword evidence="5" id="KW-0597">Phosphoprotein</keyword>
<keyword evidence="13 14" id="KW-0472">Membrane</keyword>
<dbReference type="InterPro" id="IPR050640">
    <property type="entry name" value="Bact_2-comp_sensor_kinase"/>
</dbReference>
<reference evidence="16 17" key="1">
    <citation type="submission" date="2019-11" db="EMBL/GenBank/DDBJ databases">
        <authorList>
            <person name="Zheng R.K."/>
            <person name="Sun C.M."/>
        </authorList>
    </citation>
    <scope>NUCLEOTIDE SEQUENCE [LARGE SCALE GENOMIC DNA]</scope>
    <source>
        <strain evidence="16 17">SRB007</strain>
    </source>
</reference>
<keyword evidence="17" id="KW-1185">Reference proteome</keyword>
<evidence type="ECO:0000256" key="2">
    <source>
        <dbReference type="ARBA" id="ARBA00004651"/>
    </source>
</evidence>
<dbReference type="InterPro" id="IPR003018">
    <property type="entry name" value="GAF"/>
</dbReference>
<keyword evidence="10" id="KW-0067">ATP-binding</keyword>
<dbReference type="PROSITE" id="PS50109">
    <property type="entry name" value="HIS_KIN"/>
    <property type="match status" value="1"/>
</dbReference>
<dbReference type="EMBL" id="CP046400">
    <property type="protein sequence ID" value="QGY41953.1"/>
    <property type="molecule type" value="Genomic_DNA"/>
</dbReference>
<comment type="catalytic activity">
    <reaction evidence="1">
        <text>ATP + protein L-histidine = ADP + protein N-phospho-L-histidine.</text>
        <dbReference type="EC" id="2.7.13.3"/>
    </reaction>
</comment>
<dbReference type="SMART" id="SM00387">
    <property type="entry name" value="HATPase_c"/>
    <property type="match status" value="1"/>
</dbReference>
<feature type="domain" description="Histidine kinase" evidence="15">
    <location>
        <begin position="446"/>
        <end position="550"/>
    </location>
</feature>
<proteinExistence type="predicted"/>
<evidence type="ECO:0000256" key="3">
    <source>
        <dbReference type="ARBA" id="ARBA00012438"/>
    </source>
</evidence>
<feature type="transmembrane region" description="Helical" evidence="14">
    <location>
        <begin position="124"/>
        <end position="144"/>
    </location>
</feature>
<dbReference type="GO" id="GO:0005886">
    <property type="term" value="C:plasma membrane"/>
    <property type="evidence" value="ECO:0007669"/>
    <property type="project" value="UniProtKB-SubCell"/>
</dbReference>
<dbReference type="Proteomes" id="UP000428328">
    <property type="component" value="Chromosome"/>
</dbReference>
<dbReference type="Gene3D" id="3.30.450.40">
    <property type="match status" value="1"/>
</dbReference>
<dbReference type="InterPro" id="IPR011620">
    <property type="entry name" value="Sig_transdc_His_kinase_LytS_TM"/>
</dbReference>
<dbReference type="Pfam" id="PF02518">
    <property type="entry name" value="HATPase_c"/>
    <property type="match status" value="1"/>
</dbReference>
<feature type="transmembrane region" description="Helical" evidence="14">
    <location>
        <begin position="26"/>
        <end position="46"/>
    </location>
</feature>
<evidence type="ECO:0000259" key="15">
    <source>
        <dbReference type="PROSITE" id="PS50109"/>
    </source>
</evidence>
<dbReference type="PRINTS" id="PR00344">
    <property type="entry name" value="BCTRLSENSOR"/>
</dbReference>
<dbReference type="InterPro" id="IPR003594">
    <property type="entry name" value="HATPase_dom"/>
</dbReference>
<evidence type="ECO:0000256" key="11">
    <source>
        <dbReference type="ARBA" id="ARBA00022989"/>
    </source>
</evidence>
<dbReference type="Pfam" id="PF13492">
    <property type="entry name" value="GAF_3"/>
    <property type="match status" value="1"/>
</dbReference>
<dbReference type="InterPro" id="IPR029016">
    <property type="entry name" value="GAF-like_dom_sf"/>
</dbReference>
<feature type="transmembrane region" description="Helical" evidence="14">
    <location>
        <begin position="156"/>
        <end position="179"/>
    </location>
</feature>
<dbReference type="InterPro" id="IPR036890">
    <property type="entry name" value="HATPase_C_sf"/>
</dbReference>
<keyword evidence="7 14" id="KW-0812">Transmembrane</keyword>
<dbReference type="InterPro" id="IPR004358">
    <property type="entry name" value="Sig_transdc_His_kin-like_C"/>
</dbReference>
<dbReference type="EC" id="2.7.13.3" evidence="3"/>
<dbReference type="SUPFAM" id="SSF55781">
    <property type="entry name" value="GAF domain-like"/>
    <property type="match status" value="1"/>
</dbReference>
<feature type="transmembrane region" description="Helical" evidence="14">
    <location>
        <begin position="92"/>
        <end position="112"/>
    </location>
</feature>
<keyword evidence="12" id="KW-0902">Two-component regulatory system</keyword>
<accession>A0A6I6JPK6</accession>
<evidence type="ECO:0000256" key="7">
    <source>
        <dbReference type="ARBA" id="ARBA00022692"/>
    </source>
</evidence>
<dbReference type="GO" id="GO:0071555">
    <property type="term" value="P:cell wall organization"/>
    <property type="evidence" value="ECO:0007669"/>
    <property type="project" value="InterPro"/>
</dbReference>
<keyword evidence="6" id="KW-0808">Transferase</keyword>
<evidence type="ECO:0000256" key="13">
    <source>
        <dbReference type="ARBA" id="ARBA00023136"/>
    </source>
</evidence>
<keyword evidence="9" id="KW-0418">Kinase</keyword>
<evidence type="ECO:0000256" key="6">
    <source>
        <dbReference type="ARBA" id="ARBA00022679"/>
    </source>
</evidence>
<keyword evidence="4" id="KW-1003">Cell membrane</keyword>
<dbReference type="SUPFAM" id="SSF55874">
    <property type="entry name" value="ATPase domain of HSP90 chaperone/DNA topoisomerase II/histidine kinase"/>
    <property type="match status" value="1"/>
</dbReference>
<evidence type="ECO:0000256" key="8">
    <source>
        <dbReference type="ARBA" id="ARBA00022741"/>
    </source>
</evidence>
<gene>
    <name evidence="16" type="ORF">GM415_01820</name>
</gene>
<feature type="transmembrane region" description="Helical" evidence="14">
    <location>
        <begin position="58"/>
        <end position="80"/>
    </location>
</feature>
<keyword evidence="8" id="KW-0547">Nucleotide-binding</keyword>
<keyword evidence="11 14" id="KW-1133">Transmembrane helix</keyword>
<dbReference type="Pfam" id="PF06580">
    <property type="entry name" value="His_kinase"/>
    <property type="match status" value="1"/>
</dbReference>
<dbReference type="AlphaFoldDB" id="A0A6I6JPK6"/>
<protein>
    <recommendedName>
        <fullName evidence="3">histidine kinase</fullName>
        <ecNumber evidence="3">2.7.13.3</ecNumber>
    </recommendedName>
</protein>
<organism evidence="16 17">
    <name type="scientific">Pseudodesulfovibrio cashew</name>
    <dbReference type="NCBI Taxonomy" id="2678688"/>
    <lineage>
        <taxon>Bacteria</taxon>
        <taxon>Pseudomonadati</taxon>
        <taxon>Thermodesulfobacteriota</taxon>
        <taxon>Desulfovibrionia</taxon>
        <taxon>Desulfovibrionales</taxon>
        <taxon>Desulfovibrionaceae</taxon>
    </lineage>
</organism>
<name>A0A6I6JPK6_9BACT</name>
<comment type="subcellular location">
    <subcellularLocation>
        <location evidence="2">Cell membrane</location>
        <topology evidence="2">Multi-pass membrane protein</topology>
    </subcellularLocation>
</comment>
<sequence>MVGVIFLVMTIMPVQRMHFTSEDSRSRTMLITILFGLFGILGTYTGNAVFDSVANLRAMVVISGGLFGGPVVGIGAGLIAGVHRIVTDLAGFSAWPCGIATAVEGLAAGLLCMRLGDKALNWRIAAGLALVGESLHMGLVLLMSRPFPDAVALVKLIAPPMLLVNAFGAALFVEVINLFSRDRERRESLHAQIILDIANMAVSYLRLGLSLETAAATAEIIYSRVGVAAVAITDTRDVLAHVGAGDDHHLAGRAIRTNATREVIRTGESTFMHSSDAIGCNHPDCPMTSAIIVPLKKNDEIVGTLKFYGSRTRPLNATLYEVARGLANLFSTQVELEEIQIKEQMLAHAEIRRLHAQINPHFLFNSLNTITSFCRTNSERARELLMDLSLYMRRNLDLSRGFIPLGDELEQVRSYLAIEQARFGDRIAVEMEIEEGCEAWPIPPLVIQPLVENAIRHGVLGRKQGGSVRLSAGRENGHLKVTVADDGVGMDAETLDRVLSREYADSGTGGIGLHNCLSRLEHIYGSQYSPSVESAPGEGTSIVLRVPDRS</sequence>
<evidence type="ECO:0000256" key="14">
    <source>
        <dbReference type="SAM" id="Phobius"/>
    </source>
</evidence>
<evidence type="ECO:0000256" key="1">
    <source>
        <dbReference type="ARBA" id="ARBA00000085"/>
    </source>
</evidence>
<dbReference type="GO" id="GO:0000155">
    <property type="term" value="F:phosphorelay sensor kinase activity"/>
    <property type="evidence" value="ECO:0007669"/>
    <property type="project" value="InterPro"/>
</dbReference>
<evidence type="ECO:0000256" key="4">
    <source>
        <dbReference type="ARBA" id="ARBA00022475"/>
    </source>
</evidence>
<dbReference type="PANTHER" id="PTHR34220">
    <property type="entry name" value="SENSOR HISTIDINE KINASE YPDA"/>
    <property type="match status" value="1"/>
</dbReference>
<evidence type="ECO:0000313" key="17">
    <source>
        <dbReference type="Proteomes" id="UP000428328"/>
    </source>
</evidence>
<evidence type="ECO:0000256" key="5">
    <source>
        <dbReference type="ARBA" id="ARBA00022553"/>
    </source>
</evidence>
<dbReference type="PANTHER" id="PTHR34220:SF7">
    <property type="entry name" value="SENSOR HISTIDINE KINASE YPDA"/>
    <property type="match status" value="1"/>
</dbReference>
<evidence type="ECO:0000256" key="10">
    <source>
        <dbReference type="ARBA" id="ARBA00022840"/>
    </source>
</evidence>
<evidence type="ECO:0000256" key="12">
    <source>
        <dbReference type="ARBA" id="ARBA00023012"/>
    </source>
</evidence>
<evidence type="ECO:0000256" key="9">
    <source>
        <dbReference type="ARBA" id="ARBA00022777"/>
    </source>
</evidence>
<dbReference type="KEGG" id="psel:GM415_01820"/>
<dbReference type="Gene3D" id="3.30.565.10">
    <property type="entry name" value="Histidine kinase-like ATPase, C-terminal domain"/>
    <property type="match status" value="1"/>
</dbReference>
<dbReference type="GO" id="GO:0005524">
    <property type="term" value="F:ATP binding"/>
    <property type="evidence" value="ECO:0007669"/>
    <property type="project" value="UniProtKB-KW"/>
</dbReference>
<dbReference type="InterPro" id="IPR010559">
    <property type="entry name" value="Sig_transdc_His_kin_internal"/>
</dbReference>
<dbReference type="InterPro" id="IPR005467">
    <property type="entry name" value="His_kinase_dom"/>
</dbReference>
<evidence type="ECO:0000313" key="16">
    <source>
        <dbReference type="EMBL" id="QGY41953.1"/>
    </source>
</evidence>
<dbReference type="Pfam" id="PF07694">
    <property type="entry name" value="5TM-5TMR_LYT"/>
    <property type="match status" value="1"/>
</dbReference>